<proteinExistence type="predicted"/>
<dbReference type="AlphaFoldDB" id="A0AAE9Z655"/>
<dbReference type="KEGG" id="tvd:SG34_002570"/>
<dbReference type="InterPro" id="IPR019587">
    <property type="entry name" value="Polyketide_cyclase/dehydratase"/>
</dbReference>
<sequence length="165" mass="18530">MNITKLVKIDRSAEDVWRAVAEQFDQVYKWMGIVQHSYKVEGEQPVEGAPVAGRVCEFTDKPNGLKAEEKILSYSAEEMRFDFDVVPVNAPKVFPVKKNIVTMSVRALADNRAEVSWTSRIQLTPFGYLIYPLLKRGLSRNFGGIMLDLKNYLEQGSDAGTVKAG</sequence>
<dbReference type="EMBL" id="CP059733">
    <property type="protein sequence ID" value="WDE05837.1"/>
    <property type="molecule type" value="Genomic_DNA"/>
</dbReference>
<reference evidence="1 2" key="1">
    <citation type="journal article" date="2015" name="Genome Announc.">
        <title>Draft Genome Sequences of Marine Isolates of Thalassomonas viridans and Thalassomonas actiniarum.</title>
        <authorList>
            <person name="Olonade I."/>
            <person name="van Zyl L.J."/>
            <person name="Trindade M."/>
        </authorList>
    </citation>
    <scope>NUCLEOTIDE SEQUENCE [LARGE SCALE GENOMIC DNA]</scope>
    <source>
        <strain evidence="1 2">XOM25</strain>
    </source>
</reference>
<dbReference type="RefSeq" id="WP_044836740.1">
    <property type="nucleotide sequence ID" value="NZ_CP059733.1"/>
</dbReference>
<name>A0AAE9Z655_9GAMM</name>
<evidence type="ECO:0000313" key="2">
    <source>
        <dbReference type="Proteomes" id="UP000032352"/>
    </source>
</evidence>
<gene>
    <name evidence="1" type="ORF">SG34_002570</name>
</gene>
<reference evidence="1 2" key="2">
    <citation type="journal article" date="2022" name="Mar. Drugs">
        <title>Bioassay-Guided Fractionation Leads to the Detection of Cholic Acid Generated by the Rare Thalassomonas sp.</title>
        <authorList>
            <person name="Pheiffer F."/>
            <person name="Schneider Y.K."/>
            <person name="Hansen E.H."/>
            <person name="Andersen J.H."/>
            <person name="Isaksson J."/>
            <person name="Busche T."/>
            <person name="R C."/>
            <person name="Kalinowski J."/>
            <person name="Zyl L.V."/>
            <person name="Trindade M."/>
        </authorList>
    </citation>
    <scope>NUCLEOTIDE SEQUENCE [LARGE SCALE GENOMIC DNA]</scope>
    <source>
        <strain evidence="1 2">XOM25</strain>
    </source>
</reference>
<dbReference type="CDD" id="cd07821">
    <property type="entry name" value="PYR_PYL_RCAR_like"/>
    <property type="match status" value="1"/>
</dbReference>
<dbReference type="Proteomes" id="UP000032352">
    <property type="component" value="Chromosome"/>
</dbReference>
<dbReference type="Pfam" id="PF10604">
    <property type="entry name" value="Polyketide_cyc2"/>
    <property type="match status" value="1"/>
</dbReference>
<organism evidence="1 2">
    <name type="scientific">Thalassomonas viridans</name>
    <dbReference type="NCBI Taxonomy" id="137584"/>
    <lineage>
        <taxon>Bacteria</taxon>
        <taxon>Pseudomonadati</taxon>
        <taxon>Pseudomonadota</taxon>
        <taxon>Gammaproteobacteria</taxon>
        <taxon>Alteromonadales</taxon>
        <taxon>Colwelliaceae</taxon>
        <taxon>Thalassomonas</taxon>
    </lineage>
</organism>
<dbReference type="Gene3D" id="3.30.530.20">
    <property type="match status" value="1"/>
</dbReference>
<evidence type="ECO:0000313" key="1">
    <source>
        <dbReference type="EMBL" id="WDE05837.1"/>
    </source>
</evidence>
<dbReference type="InterPro" id="IPR023393">
    <property type="entry name" value="START-like_dom_sf"/>
</dbReference>
<protein>
    <submittedName>
        <fullName evidence="1">SRPBCC family protein</fullName>
    </submittedName>
</protein>
<accession>A0AAE9Z655</accession>
<dbReference type="SUPFAM" id="SSF55961">
    <property type="entry name" value="Bet v1-like"/>
    <property type="match status" value="1"/>
</dbReference>
<keyword evidence="2" id="KW-1185">Reference proteome</keyword>